<proteinExistence type="predicted"/>
<name>A0A6J5RME9_9CAUD</name>
<dbReference type="Gene3D" id="3.40.50.150">
    <property type="entry name" value="Vaccinia Virus protein VP39"/>
    <property type="match status" value="1"/>
</dbReference>
<evidence type="ECO:0008006" key="4">
    <source>
        <dbReference type="Google" id="ProtNLM"/>
    </source>
</evidence>
<dbReference type="EMBL" id="LR796859">
    <property type="protein sequence ID" value="CAB4170509.1"/>
    <property type="molecule type" value="Genomic_DNA"/>
</dbReference>
<organism evidence="3">
    <name type="scientific">uncultured Caudovirales phage</name>
    <dbReference type="NCBI Taxonomy" id="2100421"/>
    <lineage>
        <taxon>Viruses</taxon>
        <taxon>Duplodnaviria</taxon>
        <taxon>Heunggongvirae</taxon>
        <taxon>Uroviricota</taxon>
        <taxon>Caudoviricetes</taxon>
        <taxon>Peduoviridae</taxon>
        <taxon>Maltschvirus</taxon>
        <taxon>Maltschvirus maltsch</taxon>
    </lineage>
</organism>
<dbReference type="SUPFAM" id="SSF53335">
    <property type="entry name" value="S-adenosyl-L-methionine-dependent methyltransferases"/>
    <property type="match status" value="1"/>
</dbReference>
<sequence length="205" mass="23611">MKKSLEEISKQYQSDKGVVYHNYLEIYEKYFSKYRNTLENFLEIGLWKGDSIRMWREYFDTGNIVGADILDLSHVVLPNTQIHICDQSDREQLGNLVDNSYDEFDIIIDDGGHWQHQQQITLGFMFPFVKSGGIFVIEDLHTANNSAYTRPGDIATLEILHTWKDTGHLVSNNMSSSEIKYLKDTVADIHIEQGAVSDIAFIIKK</sequence>
<dbReference type="EMBL" id="LR796625">
    <property type="protein sequence ID" value="CAB4155289.1"/>
    <property type="molecule type" value="Genomic_DNA"/>
</dbReference>
<dbReference type="InterPro" id="IPR029063">
    <property type="entry name" value="SAM-dependent_MTases_sf"/>
</dbReference>
<reference evidence="3" key="1">
    <citation type="submission" date="2020-05" db="EMBL/GenBank/DDBJ databases">
        <authorList>
            <person name="Chiriac C."/>
            <person name="Salcher M."/>
            <person name="Ghai R."/>
            <person name="Kavagutti S V."/>
        </authorList>
    </citation>
    <scope>NUCLEOTIDE SEQUENCE</scope>
</reference>
<accession>A0A6J5RME9</accession>
<evidence type="ECO:0000313" key="3">
    <source>
        <dbReference type="EMBL" id="CAB4198583.1"/>
    </source>
</evidence>
<evidence type="ECO:0000313" key="1">
    <source>
        <dbReference type="EMBL" id="CAB4155289.1"/>
    </source>
</evidence>
<gene>
    <name evidence="3" type="ORF">UFOVP1307_162</name>
    <name evidence="1" type="ORF">UFOVP651_184</name>
    <name evidence="2" type="ORF">UFOVP902_40</name>
</gene>
<evidence type="ECO:0000313" key="2">
    <source>
        <dbReference type="EMBL" id="CAB4170509.1"/>
    </source>
</evidence>
<dbReference type="EMBL" id="LR797270">
    <property type="protein sequence ID" value="CAB4198583.1"/>
    <property type="molecule type" value="Genomic_DNA"/>
</dbReference>
<protein>
    <recommendedName>
        <fullName evidence="4">Methyltransferase domain containing protein</fullName>
    </recommendedName>
</protein>